<evidence type="ECO:0008006" key="10">
    <source>
        <dbReference type="Google" id="ProtNLM"/>
    </source>
</evidence>
<feature type="transmembrane region" description="Helical" evidence="7">
    <location>
        <begin position="144"/>
        <end position="166"/>
    </location>
</feature>
<gene>
    <name evidence="8" type="ORF">D9619_008618</name>
</gene>
<dbReference type="Proteomes" id="UP000567179">
    <property type="component" value="Unassembled WGS sequence"/>
</dbReference>
<evidence type="ECO:0000256" key="4">
    <source>
        <dbReference type="ARBA" id="ARBA00022989"/>
    </source>
</evidence>
<sequence>MSLSDKKISQENGDLLESGGSVTKSEGAFSIDGEEAIDTVAEKKLLWKLDLIMLPMFTLIYALNFIDRTAIGNAKIAGLEKDLKMKGFNFNIALTIFYVCYFISDLPANLLMKKFGSIWIAITVVAFGAVSLGSAFIHNYTQLIITRVLLGIAEGGTLSALVYLLARYYRRHELVLRTGIFFGLAPTLAGAFGGLLASGLLKLDNFGIVKSWRKIFFVEGIITLGVGIILLFVTPGDPLTTRMLNKKERELAIARLNADAIVKTDGKVEPTTWKLVLRSCNIWTMVCAIAFMSINISFQGLALFLPTVVNSLGKFTVVKAQLRTVPPYLCAAVWTMGVVFWSFRSKRRWLPIMTSMTLQTVGYIVALSTKNPHARYGACFLAIIGGVPCGPLFLIWGTDNAAPHTMRATTTAVIPAIGAFGSIIAVWTYLPKDAPNFHKGNSINLAAAILVLFLAGGGALYLKNENDKRDRGERDDRLIGLTEEEIKDLGYRHPKFRYQL</sequence>
<dbReference type="OrthoDB" id="2962993at2759"/>
<protein>
    <recommendedName>
        <fullName evidence="10">Major facilitator superfamily (MFS) profile domain-containing protein</fullName>
    </recommendedName>
</protein>
<dbReference type="InterPro" id="IPR011701">
    <property type="entry name" value="MFS"/>
</dbReference>
<evidence type="ECO:0000313" key="8">
    <source>
        <dbReference type="EMBL" id="KAF5319372.1"/>
    </source>
</evidence>
<keyword evidence="2" id="KW-0813">Transport</keyword>
<evidence type="ECO:0000256" key="3">
    <source>
        <dbReference type="ARBA" id="ARBA00022692"/>
    </source>
</evidence>
<feature type="transmembrane region" description="Helical" evidence="7">
    <location>
        <begin position="282"/>
        <end position="305"/>
    </location>
</feature>
<feature type="transmembrane region" description="Helical" evidence="7">
    <location>
        <begin position="350"/>
        <end position="368"/>
    </location>
</feature>
<feature type="transmembrane region" description="Helical" evidence="7">
    <location>
        <begin position="45"/>
        <end position="66"/>
    </location>
</feature>
<feature type="transmembrane region" description="Helical" evidence="7">
    <location>
        <begin position="374"/>
        <end position="396"/>
    </location>
</feature>
<dbReference type="GO" id="GO:0022857">
    <property type="term" value="F:transmembrane transporter activity"/>
    <property type="evidence" value="ECO:0007669"/>
    <property type="project" value="InterPro"/>
</dbReference>
<dbReference type="PANTHER" id="PTHR43791">
    <property type="entry name" value="PERMEASE-RELATED"/>
    <property type="match status" value="1"/>
</dbReference>
<dbReference type="Pfam" id="PF07690">
    <property type="entry name" value="MFS_1"/>
    <property type="match status" value="1"/>
</dbReference>
<dbReference type="FunFam" id="1.20.1250.20:FF:000018">
    <property type="entry name" value="MFS transporter permease"/>
    <property type="match status" value="1"/>
</dbReference>
<feature type="transmembrane region" description="Helical" evidence="7">
    <location>
        <begin position="116"/>
        <end position="138"/>
    </location>
</feature>
<dbReference type="AlphaFoldDB" id="A0A8H5BBX7"/>
<evidence type="ECO:0000313" key="9">
    <source>
        <dbReference type="Proteomes" id="UP000567179"/>
    </source>
</evidence>
<dbReference type="InterPro" id="IPR036259">
    <property type="entry name" value="MFS_trans_sf"/>
</dbReference>
<dbReference type="SUPFAM" id="SSF103473">
    <property type="entry name" value="MFS general substrate transporter"/>
    <property type="match status" value="1"/>
</dbReference>
<keyword evidence="4 7" id="KW-1133">Transmembrane helix</keyword>
<evidence type="ECO:0000256" key="2">
    <source>
        <dbReference type="ARBA" id="ARBA00022448"/>
    </source>
</evidence>
<evidence type="ECO:0000256" key="5">
    <source>
        <dbReference type="ARBA" id="ARBA00023136"/>
    </source>
</evidence>
<dbReference type="Gene3D" id="1.20.1250.20">
    <property type="entry name" value="MFS general substrate transporter like domains"/>
    <property type="match status" value="1"/>
</dbReference>
<accession>A0A8H5BBX7</accession>
<dbReference type="PANTHER" id="PTHR43791:SF53">
    <property type="entry name" value="MAJOR FACILITATOR SUPERFAMILY (MFS) PROFILE DOMAIN-CONTAINING PROTEIN"/>
    <property type="match status" value="1"/>
</dbReference>
<evidence type="ECO:0000256" key="7">
    <source>
        <dbReference type="SAM" id="Phobius"/>
    </source>
</evidence>
<reference evidence="8 9" key="1">
    <citation type="journal article" date="2020" name="ISME J.">
        <title>Uncovering the hidden diversity of litter-decomposition mechanisms in mushroom-forming fungi.</title>
        <authorList>
            <person name="Floudas D."/>
            <person name="Bentzer J."/>
            <person name="Ahren D."/>
            <person name="Johansson T."/>
            <person name="Persson P."/>
            <person name="Tunlid A."/>
        </authorList>
    </citation>
    <scope>NUCLEOTIDE SEQUENCE [LARGE SCALE GENOMIC DNA]</scope>
    <source>
        <strain evidence="8 9">CBS 101986</strain>
    </source>
</reference>
<feature type="region of interest" description="Disordered" evidence="6">
    <location>
        <begin position="1"/>
        <end position="21"/>
    </location>
</feature>
<dbReference type="GO" id="GO:0016020">
    <property type="term" value="C:membrane"/>
    <property type="evidence" value="ECO:0007669"/>
    <property type="project" value="UniProtKB-SubCell"/>
</dbReference>
<comment type="subcellular location">
    <subcellularLocation>
        <location evidence="1">Membrane</location>
        <topology evidence="1">Multi-pass membrane protein</topology>
    </subcellularLocation>
</comment>
<name>A0A8H5BBX7_9AGAR</name>
<evidence type="ECO:0000256" key="1">
    <source>
        <dbReference type="ARBA" id="ARBA00004141"/>
    </source>
</evidence>
<feature type="transmembrane region" description="Helical" evidence="7">
    <location>
        <begin position="215"/>
        <end position="233"/>
    </location>
</feature>
<proteinExistence type="predicted"/>
<dbReference type="FunFam" id="1.20.1250.20:FF:000013">
    <property type="entry name" value="MFS general substrate transporter"/>
    <property type="match status" value="1"/>
</dbReference>
<keyword evidence="3 7" id="KW-0812">Transmembrane</keyword>
<organism evidence="8 9">
    <name type="scientific">Psilocybe cf. subviscida</name>
    <dbReference type="NCBI Taxonomy" id="2480587"/>
    <lineage>
        <taxon>Eukaryota</taxon>
        <taxon>Fungi</taxon>
        <taxon>Dikarya</taxon>
        <taxon>Basidiomycota</taxon>
        <taxon>Agaricomycotina</taxon>
        <taxon>Agaricomycetes</taxon>
        <taxon>Agaricomycetidae</taxon>
        <taxon>Agaricales</taxon>
        <taxon>Agaricineae</taxon>
        <taxon>Strophariaceae</taxon>
        <taxon>Psilocybe</taxon>
    </lineage>
</organism>
<feature type="transmembrane region" description="Helical" evidence="7">
    <location>
        <begin position="86"/>
        <end position="104"/>
    </location>
</feature>
<keyword evidence="5 7" id="KW-0472">Membrane</keyword>
<feature type="transmembrane region" description="Helical" evidence="7">
    <location>
        <begin position="442"/>
        <end position="462"/>
    </location>
</feature>
<evidence type="ECO:0000256" key="6">
    <source>
        <dbReference type="SAM" id="MobiDB-lite"/>
    </source>
</evidence>
<comment type="caution">
    <text evidence="8">The sequence shown here is derived from an EMBL/GenBank/DDBJ whole genome shotgun (WGS) entry which is preliminary data.</text>
</comment>
<feature type="transmembrane region" description="Helical" evidence="7">
    <location>
        <begin position="325"/>
        <end position="343"/>
    </location>
</feature>
<keyword evidence="9" id="KW-1185">Reference proteome</keyword>
<feature type="transmembrane region" description="Helical" evidence="7">
    <location>
        <begin position="178"/>
        <end position="203"/>
    </location>
</feature>
<dbReference type="EMBL" id="JAACJJ010000029">
    <property type="protein sequence ID" value="KAF5319372.1"/>
    <property type="molecule type" value="Genomic_DNA"/>
</dbReference>
<feature type="transmembrane region" description="Helical" evidence="7">
    <location>
        <begin position="408"/>
        <end position="430"/>
    </location>
</feature>